<evidence type="ECO:0000256" key="2">
    <source>
        <dbReference type="SAM" id="SignalP"/>
    </source>
</evidence>
<gene>
    <name evidence="3" type="ORF">TMSB3V08_LOCUS1084</name>
</gene>
<evidence type="ECO:0000313" key="3">
    <source>
        <dbReference type="EMBL" id="CAD7424121.1"/>
    </source>
</evidence>
<keyword evidence="2" id="KW-0732">Signal</keyword>
<feature type="signal peptide" evidence="2">
    <location>
        <begin position="1"/>
        <end position="17"/>
    </location>
</feature>
<feature type="chain" id="PRO_5031218335" evidence="2">
    <location>
        <begin position="18"/>
        <end position="121"/>
    </location>
</feature>
<name>A0A7R9HJ30_9NEOP</name>
<dbReference type="AlphaFoldDB" id="A0A7R9HJ30"/>
<feature type="compositionally biased region" description="Acidic residues" evidence="1">
    <location>
        <begin position="112"/>
        <end position="121"/>
    </location>
</feature>
<protein>
    <submittedName>
        <fullName evidence="3">Uncharacterized protein</fullName>
    </submittedName>
</protein>
<feature type="region of interest" description="Disordered" evidence="1">
    <location>
        <begin position="101"/>
        <end position="121"/>
    </location>
</feature>
<proteinExistence type="predicted"/>
<dbReference type="EMBL" id="OB792756">
    <property type="protein sequence ID" value="CAD7424121.1"/>
    <property type="molecule type" value="Genomic_DNA"/>
</dbReference>
<evidence type="ECO:0000256" key="1">
    <source>
        <dbReference type="SAM" id="MobiDB-lite"/>
    </source>
</evidence>
<accession>A0A7R9HJ30</accession>
<organism evidence="3">
    <name type="scientific">Timema monikensis</name>
    <dbReference type="NCBI Taxonomy" id="170555"/>
    <lineage>
        <taxon>Eukaryota</taxon>
        <taxon>Metazoa</taxon>
        <taxon>Ecdysozoa</taxon>
        <taxon>Arthropoda</taxon>
        <taxon>Hexapoda</taxon>
        <taxon>Insecta</taxon>
        <taxon>Pterygota</taxon>
        <taxon>Neoptera</taxon>
        <taxon>Polyneoptera</taxon>
        <taxon>Phasmatodea</taxon>
        <taxon>Timematodea</taxon>
        <taxon>Timematoidea</taxon>
        <taxon>Timematidae</taxon>
        <taxon>Timema</taxon>
    </lineage>
</organism>
<reference evidence="3" key="1">
    <citation type="submission" date="2020-11" db="EMBL/GenBank/DDBJ databases">
        <authorList>
            <person name="Tran Van P."/>
        </authorList>
    </citation>
    <scope>NUCLEOTIDE SEQUENCE</scope>
</reference>
<sequence>MKCACLHFKFLLNVLYATPLENTHMLHQFEILDFQKSLDSFKKMEKKYGAKCGAGEHKGKVEGKRSLRLRQRHKIDIILALKERTGDVWLREKFGEINRNRRGCARRSTETETPDDDEHTP</sequence>